<comment type="caution">
    <text evidence="3">The sequence shown here is derived from an EMBL/GenBank/DDBJ whole genome shotgun (WGS) entry which is preliminary data.</text>
</comment>
<proteinExistence type="predicted"/>
<reference evidence="3" key="1">
    <citation type="submission" date="2021-02" db="EMBL/GenBank/DDBJ databases">
        <authorList>
            <person name="Dougan E. K."/>
            <person name="Rhodes N."/>
            <person name="Thang M."/>
            <person name="Chan C."/>
        </authorList>
    </citation>
    <scope>NUCLEOTIDE SEQUENCE</scope>
</reference>
<evidence type="ECO:0000256" key="1">
    <source>
        <dbReference type="SAM" id="MobiDB-lite"/>
    </source>
</evidence>
<dbReference type="OrthoDB" id="416209at2759"/>
<name>A0A813HNE1_POLGL</name>
<feature type="region of interest" description="Disordered" evidence="1">
    <location>
        <begin position="1"/>
        <end position="28"/>
    </location>
</feature>
<evidence type="ECO:0000313" key="3">
    <source>
        <dbReference type="EMBL" id="CAE8639674.1"/>
    </source>
</evidence>
<dbReference type="Gene3D" id="2.60.120.10">
    <property type="entry name" value="Jelly Rolls"/>
    <property type="match status" value="1"/>
</dbReference>
<dbReference type="Proteomes" id="UP000654075">
    <property type="component" value="Unassembled WGS sequence"/>
</dbReference>
<feature type="domain" description="Cupin type-2" evidence="2">
    <location>
        <begin position="53"/>
        <end position="117"/>
    </location>
</feature>
<keyword evidence="4" id="KW-1185">Reference proteome</keyword>
<dbReference type="InterPro" id="IPR014710">
    <property type="entry name" value="RmlC-like_jellyroll"/>
</dbReference>
<gene>
    <name evidence="3" type="ORF">PGLA1383_LOCUS54690</name>
</gene>
<protein>
    <recommendedName>
        <fullName evidence="2">Cupin type-2 domain-containing protein</fullName>
    </recommendedName>
</protein>
<evidence type="ECO:0000259" key="2">
    <source>
        <dbReference type="Pfam" id="PF07883"/>
    </source>
</evidence>
<dbReference type="AlphaFoldDB" id="A0A813HNE1"/>
<dbReference type="InterPro" id="IPR052538">
    <property type="entry name" value="Flavonoid_dioxygenase-like"/>
</dbReference>
<dbReference type="PANTHER" id="PTHR43346:SF1">
    <property type="entry name" value="QUERCETIN 2,3-DIOXYGENASE-RELATED"/>
    <property type="match status" value="1"/>
</dbReference>
<organism evidence="3 4">
    <name type="scientific">Polarella glacialis</name>
    <name type="common">Dinoflagellate</name>
    <dbReference type="NCBI Taxonomy" id="89957"/>
    <lineage>
        <taxon>Eukaryota</taxon>
        <taxon>Sar</taxon>
        <taxon>Alveolata</taxon>
        <taxon>Dinophyceae</taxon>
        <taxon>Suessiales</taxon>
        <taxon>Suessiaceae</taxon>
        <taxon>Polarella</taxon>
    </lineage>
</organism>
<dbReference type="PANTHER" id="PTHR43346">
    <property type="entry name" value="LIGAND BINDING DOMAIN PROTEIN, PUTATIVE (AFU_ORTHOLOGUE AFUA_6G14370)-RELATED"/>
    <property type="match status" value="1"/>
</dbReference>
<dbReference type="InterPro" id="IPR011051">
    <property type="entry name" value="RmlC_Cupin_sf"/>
</dbReference>
<evidence type="ECO:0000313" key="4">
    <source>
        <dbReference type="Proteomes" id="UP000654075"/>
    </source>
</evidence>
<dbReference type="EMBL" id="CAJNNV010032344">
    <property type="protein sequence ID" value="CAE8639674.1"/>
    <property type="molecule type" value="Genomic_DNA"/>
</dbReference>
<feature type="compositionally biased region" description="Low complexity" evidence="1">
    <location>
        <begin position="1"/>
        <end position="15"/>
    </location>
</feature>
<dbReference type="Pfam" id="PF07883">
    <property type="entry name" value="Cupin_2"/>
    <property type="match status" value="1"/>
</dbReference>
<dbReference type="SUPFAM" id="SSF51182">
    <property type="entry name" value="RmlC-like cupins"/>
    <property type="match status" value="1"/>
</dbReference>
<accession>A0A813HNE1</accession>
<dbReference type="OMA" id="MYHETIN"/>
<sequence length="138" mass="14773">MGGTASSASGATPSAEVQSRLVKGEATRLDGEHPRALYTVAVGQHMSCGEESIDASSEVPWHSHWDSEEVLRCTAGTGKIYVGEQEADFLPGVSVLVPKGVPHRILNLSSSDQLWLSWTLSPPLQAQQFQAERNSVTS</sequence>
<dbReference type="InterPro" id="IPR013096">
    <property type="entry name" value="Cupin_2"/>
</dbReference>